<keyword evidence="5" id="KW-0539">Nucleus</keyword>
<dbReference type="GO" id="GO:0000462">
    <property type="term" value="P:maturation of SSU-rRNA from tricistronic rRNA transcript (SSU-rRNA, 5.8S rRNA, LSU-rRNA)"/>
    <property type="evidence" value="ECO:0007669"/>
    <property type="project" value="InterPro"/>
</dbReference>
<dbReference type="FunFam" id="1.25.40.10:FF:001123">
    <property type="entry name" value="UTP6 small subunit processome component"/>
    <property type="match status" value="1"/>
</dbReference>
<dbReference type="PANTHER" id="PTHR23271:SF1">
    <property type="entry name" value="U3 SMALL NUCLEOLAR RNA-ASSOCIATED PROTEIN 6 HOMOLOG"/>
    <property type="match status" value="1"/>
</dbReference>
<dbReference type="InterPro" id="IPR056907">
    <property type="entry name" value="UTP6_C"/>
</dbReference>
<evidence type="ECO:0000313" key="8">
    <source>
        <dbReference type="EMBL" id="MXQ98042.1"/>
    </source>
</evidence>
<organism evidence="8 9">
    <name type="scientific">Bos mutus</name>
    <name type="common">wild yak</name>
    <dbReference type="NCBI Taxonomy" id="72004"/>
    <lineage>
        <taxon>Eukaryota</taxon>
        <taxon>Metazoa</taxon>
        <taxon>Chordata</taxon>
        <taxon>Craniata</taxon>
        <taxon>Vertebrata</taxon>
        <taxon>Euteleostomi</taxon>
        <taxon>Mammalia</taxon>
        <taxon>Eutheria</taxon>
        <taxon>Laurasiatheria</taxon>
        <taxon>Artiodactyla</taxon>
        <taxon>Ruminantia</taxon>
        <taxon>Pecora</taxon>
        <taxon>Bovidae</taxon>
        <taxon>Bovinae</taxon>
        <taxon>Bos</taxon>
    </lineage>
</organism>
<proteinExistence type="inferred from homology"/>
<dbReference type="FunFam" id="1.25.40.10:FF:000661">
    <property type="entry name" value="UTP6 small subunit processome component"/>
    <property type="match status" value="1"/>
</dbReference>
<dbReference type="EMBL" id="VBQZ03000215">
    <property type="protein sequence ID" value="MXQ98042.1"/>
    <property type="molecule type" value="Genomic_DNA"/>
</dbReference>
<dbReference type="Pfam" id="PF24892">
    <property type="entry name" value="UTP6_C"/>
    <property type="match status" value="1"/>
</dbReference>
<evidence type="ECO:0000259" key="6">
    <source>
        <dbReference type="Pfam" id="PF08640"/>
    </source>
</evidence>
<sequence length="598" mass="71068">MAEVIQERVEDRLPELQQLERTGLFSHAEIKAIIRKALELDYRIQRRSLLKDDFIRYVQYEINLLDLIEKRRARVGYTFKKDEIEDPIIHRIQSVFRRASIKWKDDVRLWLSFIAFCRKWASNVHLGKIFSSLLAFHSNKPGLWILAAKWELEDRFSSESARQLFLRALCFHPRCPKLYEEYFRMELMHAEKLRKEKQEFEKANMDVGNLEHAEEILMGELARIIYKNSTSIIKSAKFRVSLPSVARLFDFAKDLQREIYNDLKALHVDDPVTWDYVARQELVIESQPVEELPTTKQAKAKEVGCREERSCAVYEEAVKTVPTEAMWKCYMNFCMERFTKKTSSRLLRKKSLERTMVAFWKAHELKLLPELQYRQLSKLLLHHQLLKESLEVADAGVKLFKKSVEMWQVKLEALITSESHEMSKGFEQAFEYLKPQICLPLWLTWAQWSEDAGKQEETEAIYKRDIFGLPGADSVPVKEMYLNWAYRSGGYKKARDVFKSLQENRPFSVDFFRKMIQFEKEQESCKMENLREYYERALREFGTNDSDLWMDYIKEELNHPLGRPENWGQIYWRAMKMLQGESVEQFMAKHALYEAGRL</sequence>
<evidence type="ECO:0000313" key="9">
    <source>
        <dbReference type="Proteomes" id="UP000322234"/>
    </source>
</evidence>
<dbReference type="Pfam" id="PF08640">
    <property type="entry name" value="U3_assoc_6"/>
    <property type="match status" value="1"/>
</dbReference>
<dbReference type="Gene3D" id="1.25.40.10">
    <property type="entry name" value="Tetratricopeptide repeat domain"/>
    <property type="match status" value="2"/>
</dbReference>
<dbReference type="InterPro" id="IPR013949">
    <property type="entry name" value="Utp6"/>
</dbReference>
<gene>
    <name evidence="8" type="ORF">E5288_WYG020074</name>
</gene>
<keyword evidence="4" id="KW-0677">Repeat</keyword>
<reference evidence="8" key="1">
    <citation type="submission" date="2019-10" db="EMBL/GenBank/DDBJ databases">
        <title>The sequence and de novo assembly of the wild yak genome.</title>
        <authorList>
            <person name="Liu Y."/>
        </authorList>
    </citation>
    <scope>NUCLEOTIDE SEQUENCE [LARGE SCALE GENOMIC DNA]</scope>
    <source>
        <strain evidence="8">WY2019</strain>
    </source>
</reference>
<feature type="domain" description="U3 small nucleolar RNA-associated protein 6 homolog C-terminal" evidence="7">
    <location>
        <begin position="308"/>
        <end position="578"/>
    </location>
</feature>
<evidence type="ECO:0000256" key="2">
    <source>
        <dbReference type="ARBA" id="ARBA00010734"/>
    </source>
</evidence>
<dbReference type="SUPFAM" id="SSF48452">
    <property type="entry name" value="TPR-like"/>
    <property type="match status" value="1"/>
</dbReference>
<dbReference type="SMART" id="SM00386">
    <property type="entry name" value="HAT"/>
    <property type="match status" value="6"/>
</dbReference>
<evidence type="ECO:0000256" key="4">
    <source>
        <dbReference type="ARBA" id="ARBA00022737"/>
    </source>
</evidence>
<dbReference type="GO" id="GO:0034388">
    <property type="term" value="C:Pwp2p-containing subcomplex of 90S preribosome"/>
    <property type="evidence" value="ECO:0007669"/>
    <property type="project" value="TreeGrafter"/>
</dbReference>
<keyword evidence="9" id="KW-1185">Reference proteome</keyword>
<comment type="caution">
    <text evidence="8">The sequence shown here is derived from an EMBL/GenBank/DDBJ whole genome shotgun (WGS) entry which is preliminary data.</text>
</comment>
<dbReference type="GO" id="GO:0032040">
    <property type="term" value="C:small-subunit processome"/>
    <property type="evidence" value="ECO:0007669"/>
    <property type="project" value="TreeGrafter"/>
</dbReference>
<dbReference type="PANTHER" id="PTHR23271">
    <property type="entry name" value="HEPATOCELLULAR CARCINOMA-ASSOCIATED ANTIGEN 66"/>
    <property type="match status" value="1"/>
</dbReference>
<evidence type="ECO:0000259" key="7">
    <source>
        <dbReference type="Pfam" id="PF24892"/>
    </source>
</evidence>
<dbReference type="InterPro" id="IPR003107">
    <property type="entry name" value="HAT"/>
</dbReference>
<comment type="subcellular location">
    <subcellularLocation>
        <location evidence="1">Nucleus</location>
        <location evidence="1">Nucleolus</location>
    </subcellularLocation>
</comment>
<dbReference type="InterPro" id="IPR011990">
    <property type="entry name" value="TPR-like_helical_dom_sf"/>
</dbReference>
<dbReference type="AlphaFoldDB" id="A0A6B0S792"/>
<accession>A0A6B0S792</accession>
<protein>
    <recommendedName>
        <fullName evidence="10">U3 small nucleolar RNA-associated protein 6-like protein</fullName>
    </recommendedName>
</protein>
<evidence type="ECO:0000256" key="3">
    <source>
        <dbReference type="ARBA" id="ARBA00022552"/>
    </source>
</evidence>
<comment type="similarity">
    <text evidence="2">Belongs to the UTP6 family.</text>
</comment>
<feature type="domain" description="U3 small nucleolar RNA-associated protein 6 N-terminal" evidence="6">
    <location>
        <begin position="9"/>
        <end position="91"/>
    </location>
</feature>
<evidence type="ECO:0000256" key="1">
    <source>
        <dbReference type="ARBA" id="ARBA00004604"/>
    </source>
</evidence>
<evidence type="ECO:0000256" key="5">
    <source>
        <dbReference type="ARBA" id="ARBA00023242"/>
    </source>
</evidence>
<dbReference type="InterPro" id="IPR055347">
    <property type="entry name" value="UTP6_N"/>
</dbReference>
<keyword evidence="3" id="KW-0698">rRNA processing</keyword>
<dbReference type="GO" id="GO:0030515">
    <property type="term" value="F:snoRNA binding"/>
    <property type="evidence" value="ECO:0007669"/>
    <property type="project" value="InterPro"/>
</dbReference>
<dbReference type="Proteomes" id="UP000322234">
    <property type="component" value="Unassembled WGS sequence"/>
</dbReference>
<evidence type="ECO:0008006" key="10">
    <source>
        <dbReference type="Google" id="ProtNLM"/>
    </source>
</evidence>
<name>A0A6B0S792_9CETA</name>